<gene>
    <name evidence="2" type="ORF">BABL1_gene_916</name>
</gene>
<feature type="domain" description="DUF2059" evidence="1">
    <location>
        <begin position="89"/>
        <end position="140"/>
    </location>
</feature>
<dbReference type="Proteomes" id="UP000018769">
    <property type="component" value="Chromosome I"/>
</dbReference>
<dbReference type="OrthoDB" id="1143459at2"/>
<organism evidence="2 3">
    <name type="scientific">Candidatus Babela massiliensis</name>
    <dbReference type="NCBI Taxonomy" id="673862"/>
    <lineage>
        <taxon>Bacteria</taxon>
        <taxon>Candidatus Babelota</taxon>
        <taxon>Candidatus Babeliae</taxon>
        <taxon>Candidatus Babeliales</taxon>
        <taxon>Candidatus Babeliaceae</taxon>
        <taxon>Candidatus Babela</taxon>
    </lineage>
</organism>
<dbReference type="STRING" id="673862.BABL1_gene_916"/>
<protein>
    <submittedName>
        <fullName evidence="2">Uncharacterized conserved protein</fullName>
    </submittedName>
</protein>
<reference evidence="2 3" key="1">
    <citation type="journal article" date="2015" name="Biol. Direct">
        <title>Babela massiliensis, a representative of a widespread bacterial phylum with unusual adaptations to parasitism in amoebae.</title>
        <authorList>
            <person name="Pagnier I."/>
            <person name="Yutin N."/>
            <person name="Croce O."/>
            <person name="Makarova K.S."/>
            <person name="Wolf Y.I."/>
            <person name="Benamar S."/>
            <person name="Raoult D."/>
            <person name="Koonin E.V."/>
            <person name="La Scola B."/>
        </authorList>
    </citation>
    <scope>NUCLEOTIDE SEQUENCE [LARGE SCALE GENOMIC DNA]</scope>
    <source>
        <strain evidence="3">BABL1</strain>
    </source>
</reference>
<dbReference type="eggNOG" id="COG3184">
    <property type="taxonomic scope" value="Bacteria"/>
</dbReference>
<proteinExistence type="predicted"/>
<evidence type="ECO:0000313" key="2">
    <source>
        <dbReference type="EMBL" id="CDK30222.1"/>
    </source>
</evidence>
<dbReference type="HOGENOM" id="CLU_1624103_0_0_7"/>
<evidence type="ECO:0000313" key="3">
    <source>
        <dbReference type="Proteomes" id="UP000018769"/>
    </source>
</evidence>
<dbReference type="KEGG" id="dpb:BABL1_gene_916"/>
<dbReference type="InterPro" id="IPR018637">
    <property type="entry name" value="DUF2059"/>
</dbReference>
<dbReference type="RefSeq" id="WP_023791086.1">
    <property type="nucleotide sequence ID" value="NC_023003.1"/>
</dbReference>
<dbReference type="AlphaFoldDB" id="V6DF48"/>
<sequence length="163" mass="18882">MKKLLFSVLVAFNLQQANLWSVETDNKKLRNIEKILNLTIKSDQISESFKAMTAQILGSVEQKEDEYSKKLLNLQQDYLNNILEEFKSDKFVSKIAQVYDNIYTEQEVEEILNFYNSPVGKKTIEKMPEVTVATSEAVTDIMRNSLNNFISKVNELQIEYQAK</sequence>
<accession>V6DF48</accession>
<dbReference type="Pfam" id="PF09832">
    <property type="entry name" value="DUF2059"/>
    <property type="match status" value="1"/>
</dbReference>
<name>V6DF48_9BACT</name>
<keyword evidence="3" id="KW-1185">Reference proteome</keyword>
<dbReference type="EMBL" id="HG793133">
    <property type="protein sequence ID" value="CDK30222.1"/>
    <property type="molecule type" value="Genomic_DNA"/>
</dbReference>
<evidence type="ECO:0000259" key="1">
    <source>
        <dbReference type="Pfam" id="PF09832"/>
    </source>
</evidence>